<name>A0A543DA55_9PSEU</name>
<dbReference type="EMBL" id="VFPA01000004">
    <property type="protein sequence ID" value="TQM06196.1"/>
    <property type="molecule type" value="Genomic_DNA"/>
</dbReference>
<accession>A0A543DA55</accession>
<evidence type="ECO:0000313" key="2">
    <source>
        <dbReference type="EMBL" id="TQM06196.1"/>
    </source>
</evidence>
<reference evidence="2 3" key="1">
    <citation type="submission" date="2019-06" db="EMBL/GenBank/DDBJ databases">
        <title>Sequencing the genomes of 1000 actinobacteria strains.</title>
        <authorList>
            <person name="Klenk H.-P."/>
        </authorList>
    </citation>
    <scope>NUCLEOTIDE SEQUENCE [LARGE SCALE GENOMIC DNA]</scope>
    <source>
        <strain evidence="2 3">DSM 45301</strain>
    </source>
</reference>
<feature type="region of interest" description="Disordered" evidence="1">
    <location>
        <begin position="39"/>
        <end position="165"/>
    </location>
</feature>
<dbReference type="RefSeq" id="WP_142059890.1">
    <property type="nucleotide sequence ID" value="NZ_VFPA01000004.1"/>
</dbReference>
<sequence>MAGKGEGRRGRRGRWLLLAALLGCAAWIIRSRRAAAAADIGTGWPPPRPAGAGAEWRLPGTDSAPQTPGRASDGNGAGPASTNAPAPDARPTPVAAPVPGAAPAAATATRRPSPRPRAAAPDAAAPDAAAPAQDGRPRAAVAARPDGSAPGPEYTIKGNAGSMLFHTPESPYYGRTRAEYWFRTADDARAAGFTEWTPRRR</sequence>
<evidence type="ECO:0000313" key="3">
    <source>
        <dbReference type="Proteomes" id="UP000315677"/>
    </source>
</evidence>
<proteinExistence type="predicted"/>
<organism evidence="2 3">
    <name type="scientific">Pseudonocardia kunmingensis</name>
    <dbReference type="NCBI Taxonomy" id="630975"/>
    <lineage>
        <taxon>Bacteria</taxon>
        <taxon>Bacillati</taxon>
        <taxon>Actinomycetota</taxon>
        <taxon>Actinomycetes</taxon>
        <taxon>Pseudonocardiales</taxon>
        <taxon>Pseudonocardiaceae</taxon>
        <taxon>Pseudonocardia</taxon>
    </lineage>
</organism>
<keyword evidence="3" id="KW-1185">Reference proteome</keyword>
<gene>
    <name evidence="2" type="ORF">FB558_6441</name>
</gene>
<dbReference type="AlphaFoldDB" id="A0A543DA55"/>
<feature type="compositionally biased region" description="Low complexity" evidence="1">
    <location>
        <begin position="97"/>
        <end position="140"/>
    </location>
</feature>
<protein>
    <submittedName>
        <fullName evidence="2">Uncharacterized protein</fullName>
    </submittedName>
</protein>
<dbReference type="OrthoDB" id="4871889at2"/>
<comment type="caution">
    <text evidence="2">The sequence shown here is derived from an EMBL/GenBank/DDBJ whole genome shotgun (WGS) entry which is preliminary data.</text>
</comment>
<dbReference type="Proteomes" id="UP000315677">
    <property type="component" value="Unassembled WGS sequence"/>
</dbReference>
<evidence type="ECO:0000256" key="1">
    <source>
        <dbReference type="SAM" id="MobiDB-lite"/>
    </source>
</evidence>